<protein>
    <recommendedName>
        <fullName evidence="4">Mitochondrial ribosomal protein S6</fullName>
    </recommendedName>
</protein>
<evidence type="ECO:0000256" key="1">
    <source>
        <dbReference type="ARBA" id="ARBA00009512"/>
    </source>
</evidence>
<dbReference type="Gene3D" id="3.30.70.60">
    <property type="match status" value="1"/>
</dbReference>
<dbReference type="InterPro" id="IPR000529">
    <property type="entry name" value="Ribosomal_bS6"/>
</dbReference>
<sequence>MLYEMIAVVRVDKPHNTNEVKEIARTAGALILAQGGVVRGITNWGPFLLTKPIKKNQMRHDSGHHFIMRFDASPAAQQLVRKTIAIDPRMIRCGVVKMGGRLKDIVDVKGTVDWQRRREDHQGLGESYFQWKGNGGR</sequence>
<dbReference type="NCBIfam" id="TIGR00166">
    <property type="entry name" value="S6"/>
    <property type="match status" value="1"/>
</dbReference>
<dbReference type="EMBL" id="JBHFEH010000029">
    <property type="protein sequence ID" value="KAL2052198.1"/>
    <property type="molecule type" value="Genomic_DNA"/>
</dbReference>
<dbReference type="Pfam" id="PF01250">
    <property type="entry name" value="Ribosomal_S6"/>
    <property type="match status" value="1"/>
</dbReference>
<dbReference type="PANTHER" id="PTHR21011">
    <property type="entry name" value="MITOCHONDRIAL 28S RIBOSOMAL PROTEIN S6"/>
    <property type="match status" value="1"/>
</dbReference>
<dbReference type="PANTHER" id="PTHR21011:SF1">
    <property type="entry name" value="SMALL RIBOSOMAL SUBUNIT PROTEIN BS6M"/>
    <property type="match status" value="1"/>
</dbReference>
<name>A0ABR4B2T1_9LECA</name>
<evidence type="ECO:0008006" key="4">
    <source>
        <dbReference type="Google" id="ProtNLM"/>
    </source>
</evidence>
<comment type="similarity">
    <text evidence="1">Belongs to the bacterial ribosomal protein bS6 family.</text>
</comment>
<evidence type="ECO:0000313" key="2">
    <source>
        <dbReference type="EMBL" id="KAL2052198.1"/>
    </source>
</evidence>
<dbReference type="CDD" id="cd15465">
    <property type="entry name" value="bS6_mito"/>
    <property type="match status" value="1"/>
</dbReference>
<reference evidence="2 3" key="1">
    <citation type="submission" date="2024-09" db="EMBL/GenBank/DDBJ databases">
        <title>Rethinking Asexuality: The Enigmatic Case of Functional Sexual Genes in Lepraria (Stereocaulaceae).</title>
        <authorList>
            <person name="Doellman M."/>
            <person name="Sun Y."/>
            <person name="Barcenas-Pena A."/>
            <person name="Lumbsch H.T."/>
            <person name="Grewe F."/>
        </authorList>
    </citation>
    <scope>NUCLEOTIDE SEQUENCE [LARGE SCALE GENOMIC DNA]</scope>
    <source>
        <strain evidence="2 3">Grewe 0041</strain>
    </source>
</reference>
<comment type="caution">
    <text evidence="2">The sequence shown here is derived from an EMBL/GenBank/DDBJ whole genome shotgun (WGS) entry which is preliminary data.</text>
</comment>
<dbReference type="Proteomes" id="UP001590951">
    <property type="component" value="Unassembled WGS sequence"/>
</dbReference>
<proteinExistence type="inferred from homology"/>
<keyword evidence="3" id="KW-1185">Reference proteome</keyword>
<dbReference type="SUPFAM" id="SSF54995">
    <property type="entry name" value="Ribosomal protein S6"/>
    <property type="match status" value="1"/>
</dbReference>
<accession>A0ABR4B2T1</accession>
<gene>
    <name evidence="2" type="ORF">ABVK25_007640</name>
</gene>
<organism evidence="2 3">
    <name type="scientific">Lepraria finkii</name>
    <dbReference type="NCBI Taxonomy" id="1340010"/>
    <lineage>
        <taxon>Eukaryota</taxon>
        <taxon>Fungi</taxon>
        <taxon>Dikarya</taxon>
        <taxon>Ascomycota</taxon>
        <taxon>Pezizomycotina</taxon>
        <taxon>Lecanoromycetes</taxon>
        <taxon>OSLEUM clade</taxon>
        <taxon>Lecanoromycetidae</taxon>
        <taxon>Lecanorales</taxon>
        <taxon>Lecanorineae</taxon>
        <taxon>Stereocaulaceae</taxon>
        <taxon>Lepraria</taxon>
    </lineage>
</organism>
<dbReference type="InterPro" id="IPR035980">
    <property type="entry name" value="Ribosomal_bS6_sf"/>
</dbReference>
<evidence type="ECO:0000313" key="3">
    <source>
        <dbReference type="Proteomes" id="UP001590951"/>
    </source>
</evidence>
<dbReference type="InterPro" id="IPR014717">
    <property type="entry name" value="Transl_elong_EF1B/ribsomal_bS6"/>
</dbReference>